<dbReference type="InterPro" id="IPR002716">
    <property type="entry name" value="PIN_dom"/>
</dbReference>
<dbReference type="Gene3D" id="3.40.50.1010">
    <property type="entry name" value="5'-nuclease"/>
    <property type="match status" value="1"/>
</dbReference>
<dbReference type="Proteomes" id="UP000753908">
    <property type="component" value="Unassembled WGS sequence"/>
</dbReference>
<evidence type="ECO:0000313" key="3">
    <source>
        <dbReference type="Proteomes" id="UP000753908"/>
    </source>
</evidence>
<dbReference type="CDD" id="cd09854">
    <property type="entry name" value="PIN_VapC-like"/>
    <property type="match status" value="1"/>
</dbReference>
<evidence type="ECO:0000259" key="1">
    <source>
        <dbReference type="Pfam" id="PF01850"/>
    </source>
</evidence>
<evidence type="ECO:0000313" key="2">
    <source>
        <dbReference type="EMBL" id="MBW4545762.1"/>
    </source>
</evidence>
<comment type="caution">
    <text evidence="2">The sequence shown here is derived from an EMBL/GenBank/DDBJ whole genome shotgun (WGS) entry which is preliminary data.</text>
</comment>
<dbReference type="EMBL" id="JAHHIF010000018">
    <property type="protein sequence ID" value="MBW4545762.1"/>
    <property type="molecule type" value="Genomic_DNA"/>
</dbReference>
<dbReference type="InterPro" id="IPR029060">
    <property type="entry name" value="PIN-like_dom_sf"/>
</dbReference>
<proteinExistence type="predicted"/>
<protein>
    <submittedName>
        <fullName evidence="2">PIN domain-containing protein</fullName>
    </submittedName>
</protein>
<dbReference type="SUPFAM" id="SSF88723">
    <property type="entry name" value="PIN domain-like"/>
    <property type="match status" value="1"/>
</dbReference>
<name>A0A951PMK1_9CYAN</name>
<feature type="domain" description="PIN" evidence="1">
    <location>
        <begin position="2"/>
        <end position="121"/>
    </location>
</feature>
<sequence>MYLVDTNVWLEPLLQQDRAEEAVQFLTQTPTENLFITDFSFYSIGILLTRRNRPNILLDFVQDVFTNGAVVLLRLEPQEMPNLVAAINQFNLDFDDAYQYVTAQRNNLVIVSFDNDFNRTPEGRRTPAEIVG</sequence>
<reference evidence="2" key="1">
    <citation type="submission" date="2021-05" db="EMBL/GenBank/DDBJ databases">
        <authorList>
            <person name="Pietrasiak N."/>
            <person name="Ward R."/>
            <person name="Stajich J.E."/>
            <person name="Kurbessoian T."/>
        </authorList>
    </citation>
    <scope>NUCLEOTIDE SEQUENCE</scope>
    <source>
        <strain evidence="2">CPER-KK1</strain>
    </source>
</reference>
<accession>A0A951PMK1</accession>
<reference evidence="2" key="2">
    <citation type="journal article" date="2022" name="Microbiol. Resour. Announc.">
        <title>Metagenome Sequencing to Explore Phylogenomics of Terrestrial Cyanobacteria.</title>
        <authorList>
            <person name="Ward R.D."/>
            <person name="Stajich J.E."/>
            <person name="Johansen J.R."/>
            <person name="Huntemann M."/>
            <person name="Clum A."/>
            <person name="Foster B."/>
            <person name="Foster B."/>
            <person name="Roux S."/>
            <person name="Palaniappan K."/>
            <person name="Varghese N."/>
            <person name="Mukherjee S."/>
            <person name="Reddy T.B.K."/>
            <person name="Daum C."/>
            <person name="Copeland A."/>
            <person name="Chen I.A."/>
            <person name="Ivanova N.N."/>
            <person name="Kyrpides N.C."/>
            <person name="Shapiro N."/>
            <person name="Eloe-Fadrosh E.A."/>
            <person name="Pietrasiak N."/>
        </authorList>
    </citation>
    <scope>NUCLEOTIDE SEQUENCE</scope>
    <source>
        <strain evidence="2">CPER-KK1</strain>
    </source>
</reference>
<dbReference type="AlphaFoldDB" id="A0A951PMK1"/>
<gene>
    <name evidence="2" type="ORF">KME25_15120</name>
</gene>
<dbReference type="Pfam" id="PF01850">
    <property type="entry name" value="PIN"/>
    <property type="match status" value="1"/>
</dbReference>
<organism evidence="2 3">
    <name type="scientific">Symplocastrum torsivum CPER-KK1</name>
    <dbReference type="NCBI Taxonomy" id="450513"/>
    <lineage>
        <taxon>Bacteria</taxon>
        <taxon>Bacillati</taxon>
        <taxon>Cyanobacteriota</taxon>
        <taxon>Cyanophyceae</taxon>
        <taxon>Oscillatoriophycideae</taxon>
        <taxon>Oscillatoriales</taxon>
        <taxon>Microcoleaceae</taxon>
        <taxon>Symplocastrum</taxon>
    </lineage>
</organism>